<dbReference type="PANTHER" id="PTHR22617">
    <property type="entry name" value="CHEMOTAXIS SENSOR HISTIDINE KINASE-RELATED"/>
    <property type="match status" value="1"/>
</dbReference>
<dbReference type="InterPro" id="IPR036061">
    <property type="entry name" value="CheW-like_dom_sf"/>
</dbReference>
<dbReference type="GO" id="GO:0006935">
    <property type="term" value="P:chemotaxis"/>
    <property type="evidence" value="ECO:0007669"/>
    <property type="project" value="InterPro"/>
</dbReference>
<protein>
    <submittedName>
        <fullName evidence="2">Purine-binding chemotaxis protein CheW</fullName>
    </submittedName>
</protein>
<dbReference type="SMART" id="SM00260">
    <property type="entry name" value="CheW"/>
    <property type="match status" value="1"/>
</dbReference>
<dbReference type="Gene3D" id="2.40.50.180">
    <property type="entry name" value="CheA-289, Domain 4"/>
    <property type="match status" value="1"/>
</dbReference>
<evidence type="ECO:0000313" key="3">
    <source>
        <dbReference type="Proteomes" id="UP000184442"/>
    </source>
</evidence>
<dbReference type="SUPFAM" id="SSF50341">
    <property type="entry name" value="CheW-like"/>
    <property type="match status" value="1"/>
</dbReference>
<evidence type="ECO:0000313" key="2">
    <source>
        <dbReference type="EMBL" id="SHI45039.1"/>
    </source>
</evidence>
<dbReference type="Pfam" id="PF01584">
    <property type="entry name" value="CheW"/>
    <property type="match status" value="1"/>
</dbReference>
<dbReference type="AlphaFoldDB" id="A0A1M6B8H3"/>
<dbReference type="InterPro" id="IPR002545">
    <property type="entry name" value="CheW-lke_dom"/>
</dbReference>
<name>A0A1M6B8H3_9FIRM</name>
<dbReference type="PANTHER" id="PTHR22617:SF23">
    <property type="entry name" value="CHEMOTAXIS PROTEIN CHEW"/>
    <property type="match status" value="1"/>
</dbReference>
<sequence length="149" mass="17003">MAELQFVVFKLGNEEYGVNIMQVKEIVPYKEPVKVPNVPNFIEGIINLRSQIIPIVNLRKRFNITEESLSDETRIIVMNIDSKQVGFIVDDASEVRTINEEDIENPPEIIAGIDRKYITGIGKIGERILILLDLDKLFSDKEKESLEAM</sequence>
<feature type="domain" description="CheW-like" evidence="1">
    <location>
        <begin position="3"/>
        <end position="143"/>
    </location>
</feature>
<reference evidence="2 3" key="1">
    <citation type="submission" date="2016-11" db="EMBL/GenBank/DDBJ databases">
        <authorList>
            <person name="Jaros S."/>
            <person name="Januszkiewicz K."/>
            <person name="Wedrychowicz H."/>
        </authorList>
    </citation>
    <scope>NUCLEOTIDE SEQUENCE [LARGE SCALE GENOMIC DNA]</scope>
    <source>
        <strain evidence="2 3">DSM 19022</strain>
    </source>
</reference>
<organism evidence="2 3">
    <name type="scientific">Lutispora thermophila DSM 19022</name>
    <dbReference type="NCBI Taxonomy" id="1122184"/>
    <lineage>
        <taxon>Bacteria</taxon>
        <taxon>Bacillati</taxon>
        <taxon>Bacillota</taxon>
        <taxon>Clostridia</taxon>
        <taxon>Lutisporales</taxon>
        <taxon>Lutisporaceae</taxon>
        <taxon>Lutispora</taxon>
    </lineage>
</organism>
<dbReference type="OrthoDB" id="9794382at2"/>
<proteinExistence type="predicted"/>
<dbReference type="InterPro" id="IPR039315">
    <property type="entry name" value="CheW"/>
</dbReference>
<dbReference type="PROSITE" id="PS50851">
    <property type="entry name" value="CHEW"/>
    <property type="match status" value="1"/>
</dbReference>
<dbReference type="EMBL" id="FQZS01000003">
    <property type="protein sequence ID" value="SHI45039.1"/>
    <property type="molecule type" value="Genomic_DNA"/>
</dbReference>
<dbReference type="Gene3D" id="2.30.30.40">
    <property type="entry name" value="SH3 Domains"/>
    <property type="match status" value="1"/>
</dbReference>
<gene>
    <name evidence="2" type="ORF">SAMN02745176_00330</name>
</gene>
<dbReference type="CDD" id="cd00732">
    <property type="entry name" value="CheW"/>
    <property type="match status" value="1"/>
</dbReference>
<keyword evidence="3" id="KW-1185">Reference proteome</keyword>
<dbReference type="Proteomes" id="UP000184442">
    <property type="component" value="Unassembled WGS sequence"/>
</dbReference>
<dbReference type="GO" id="GO:0005829">
    <property type="term" value="C:cytosol"/>
    <property type="evidence" value="ECO:0007669"/>
    <property type="project" value="TreeGrafter"/>
</dbReference>
<evidence type="ECO:0000259" key="1">
    <source>
        <dbReference type="PROSITE" id="PS50851"/>
    </source>
</evidence>
<dbReference type="RefSeq" id="WP_084524298.1">
    <property type="nucleotide sequence ID" value="NZ_FQZS01000003.1"/>
</dbReference>
<accession>A0A1M6B8H3</accession>
<dbReference type="STRING" id="1122184.SAMN02745176_00330"/>
<dbReference type="GO" id="GO:0007165">
    <property type="term" value="P:signal transduction"/>
    <property type="evidence" value="ECO:0007669"/>
    <property type="project" value="InterPro"/>
</dbReference>